<comment type="caution">
    <text evidence="1">The sequence shown here is derived from an EMBL/GenBank/DDBJ whole genome shotgun (WGS) entry which is preliminary data.</text>
</comment>
<accession>A0A317U1L9</accession>
<dbReference type="Proteomes" id="UP000287374">
    <property type="component" value="Unassembled WGS sequence"/>
</dbReference>
<dbReference type="Proteomes" id="UP000247152">
    <property type="component" value="Unassembled WGS sequence"/>
</dbReference>
<protein>
    <submittedName>
        <fullName evidence="1">Uncharacterized protein</fullName>
    </submittedName>
</protein>
<reference evidence="1 3" key="1">
    <citation type="submission" date="2018-05" db="EMBL/GenBank/DDBJ databases">
        <title>Legionella qingyii sp.nov., whole genome shotgun sequence.</title>
        <authorList>
            <person name="Wu H."/>
            <person name="Zhu Q."/>
            <person name="Hu C."/>
        </authorList>
    </citation>
    <scope>NUCLEOTIDE SEQUENCE [LARGE SCALE GENOMIC DNA]</scope>
    <source>
        <strain evidence="1 3">HEB18</strain>
    </source>
</reference>
<dbReference type="AlphaFoldDB" id="A0A317U1L9"/>
<proteinExistence type="predicted"/>
<sequence length="69" mass="7867">MIALYFIFPGLFYGSGVSWTGDRKTPADKFIDDVSHSGYNTWVKGDTDAKSYESMLIDACRNLWMSLIY</sequence>
<dbReference type="OrthoDB" id="9804204at2"/>
<dbReference type="EMBL" id="QHJG01000020">
    <property type="protein sequence ID" value="PWY55259.1"/>
    <property type="molecule type" value="Genomic_DNA"/>
</dbReference>
<evidence type="ECO:0000313" key="3">
    <source>
        <dbReference type="Proteomes" id="UP000247152"/>
    </source>
</evidence>
<gene>
    <name evidence="1" type="ORF">DGG96_12390</name>
    <name evidence="2" type="ORF">ELY20_08845</name>
</gene>
<evidence type="ECO:0000313" key="4">
    <source>
        <dbReference type="Proteomes" id="UP000287374"/>
    </source>
</evidence>
<dbReference type="RefSeq" id="WP_110142978.1">
    <property type="nucleotide sequence ID" value="NZ_QHJG01000020.1"/>
</dbReference>
<reference evidence="2 4" key="2">
    <citation type="submission" date="2018-12" db="EMBL/GenBank/DDBJ databases">
        <title>Legionella sp,whole genome shotgun sequence.</title>
        <authorList>
            <person name="Wu H."/>
        </authorList>
    </citation>
    <scope>NUCLEOTIDE SEQUENCE [LARGE SCALE GENOMIC DNA]</scope>
    <source>
        <strain evidence="2">Km489</strain>
        <strain evidence="4">km489</strain>
    </source>
</reference>
<organism evidence="1 3">
    <name type="scientific">Legionella qingyii</name>
    <dbReference type="NCBI Taxonomy" id="2184757"/>
    <lineage>
        <taxon>Bacteria</taxon>
        <taxon>Pseudomonadati</taxon>
        <taxon>Pseudomonadota</taxon>
        <taxon>Gammaproteobacteria</taxon>
        <taxon>Legionellales</taxon>
        <taxon>Legionellaceae</taxon>
        <taxon>Legionella</taxon>
    </lineage>
</organism>
<keyword evidence="4" id="KW-1185">Reference proteome</keyword>
<dbReference type="EMBL" id="RZGX01000010">
    <property type="protein sequence ID" value="RUR22819.1"/>
    <property type="molecule type" value="Genomic_DNA"/>
</dbReference>
<evidence type="ECO:0000313" key="2">
    <source>
        <dbReference type="EMBL" id="RUR22819.1"/>
    </source>
</evidence>
<evidence type="ECO:0000313" key="1">
    <source>
        <dbReference type="EMBL" id="PWY55259.1"/>
    </source>
</evidence>
<name>A0A317U1L9_9GAMM</name>